<dbReference type="OrthoDB" id="6487088at2759"/>
<dbReference type="PANTHER" id="PTHR33964">
    <property type="entry name" value="RE45066P-RELATED"/>
    <property type="match status" value="1"/>
</dbReference>
<dbReference type="AlphaFoldDB" id="A0A7R9L4S7"/>
<dbReference type="EMBL" id="CAJPIZ010013628">
    <property type="protein sequence ID" value="CAG2114351.1"/>
    <property type="molecule type" value="Genomic_DNA"/>
</dbReference>
<keyword evidence="2" id="KW-1185">Reference proteome</keyword>
<evidence type="ECO:0000313" key="2">
    <source>
        <dbReference type="Proteomes" id="UP000759131"/>
    </source>
</evidence>
<dbReference type="PANTHER" id="PTHR33964:SF1">
    <property type="entry name" value="RE45066P"/>
    <property type="match status" value="1"/>
</dbReference>
<gene>
    <name evidence="1" type="ORF">OSB1V03_LOCUS14317</name>
</gene>
<evidence type="ECO:0000313" key="1">
    <source>
        <dbReference type="EMBL" id="CAD7633921.1"/>
    </source>
</evidence>
<protein>
    <submittedName>
        <fullName evidence="1">Uncharacterized protein</fullName>
    </submittedName>
</protein>
<sequence length="249" mass="28663">MSETVVLISRNGDSADIPCNRGSIDKLDEHVLKMVAFGDINRKLPNEKEVHDYCRADIEMANWGKNYTKSCMTNREVETSRHVTNLFMFSIKKVFTKRCRSETTRSIFIKAGKCANLAKPDTVQCYDRYTTETEQVNRAKKTIIKNDRHLIPLICCSYHRFHDCVNEAWAKTNDAEPCNKKAQTELDGYVTETMYDILQYLCGDYQDNNDKCDNLLKRYKDVFTSVKLKSLPKSPLSASNEIFDSIPPL</sequence>
<name>A0A7R9L4S7_9ACAR</name>
<accession>A0A7R9L4S7</accession>
<proteinExistence type="predicted"/>
<dbReference type="Proteomes" id="UP000759131">
    <property type="component" value="Unassembled WGS sequence"/>
</dbReference>
<organism evidence="1">
    <name type="scientific">Medioppia subpectinata</name>
    <dbReference type="NCBI Taxonomy" id="1979941"/>
    <lineage>
        <taxon>Eukaryota</taxon>
        <taxon>Metazoa</taxon>
        <taxon>Ecdysozoa</taxon>
        <taxon>Arthropoda</taxon>
        <taxon>Chelicerata</taxon>
        <taxon>Arachnida</taxon>
        <taxon>Acari</taxon>
        <taxon>Acariformes</taxon>
        <taxon>Sarcoptiformes</taxon>
        <taxon>Oribatida</taxon>
        <taxon>Brachypylina</taxon>
        <taxon>Oppioidea</taxon>
        <taxon>Oppiidae</taxon>
        <taxon>Medioppia</taxon>
    </lineage>
</organism>
<reference evidence="1" key="1">
    <citation type="submission" date="2020-11" db="EMBL/GenBank/DDBJ databases">
        <authorList>
            <person name="Tran Van P."/>
        </authorList>
    </citation>
    <scope>NUCLEOTIDE SEQUENCE</scope>
</reference>
<dbReference type="EMBL" id="OC868203">
    <property type="protein sequence ID" value="CAD7633921.1"/>
    <property type="molecule type" value="Genomic_DNA"/>
</dbReference>